<dbReference type="InterPro" id="IPR001128">
    <property type="entry name" value="Cyt_P450"/>
</dbReference>
<evidence type="ECO:0000256" key="4">
    <source>
        <dbReference type="ARBA" id="ARBA00022723"/>
    </source>
</evidence>
<comment type="similarity">
    <text evidence="2">Belongs to the cytochrome P450 family.</text>
</comment>
<dbReference type="AlphaFoldDB" id="A0A8K0USQ2"/>
<proteinExistence type="inferred from homology"/>
<evidence type="ECO:0000256" key="5">
    <source>
        <dbReference type="ARBA" id="ARBA00023004"/>
    </source>
</evidence>
<accession>A0A8K0USQ2</accession>
<evidence type="ECO:0000256" key="6">
    <source>
        <dbReference type="PIRSR" id="PIRSR602403-1"/>
    </source>
</evidence>
<evidence type="ECO:0000256" key="2">
    <source>
        <dbReference type="ARBA" id="ARBA00010617"/>
    </source>
</evidence>
<keyword evidence="5 6" id="KW-0408">Iron</keyword>
<dbReference type="GO" id="GO:0005506">
    <property type="term" value="F:iron ion binding"/>
    <property type="evidence" value="ECO:0007669"/>
    <property type="project" value="InterPro"/>
</dbReference>
<keyword evidence="3 6" id="KW-0349">Heme</keyword>
<dbReference type="GO" id="GO:0008395">
    <property type="term" value="F:steroid hydroxylase activity"/>
    <property type="evidence" value="ECO:0007669"/>
    <property type="project" value="TreeGrafter"/>
</dbReference>
<keyword evidence="8" id="KW-1185">Reference proteome</keyword>
<comment type="caution">
    <text evidence="7">The sequence shown here is derived from an EMBL/GenBank/DDBJ whole genome shotgun (WGS) entry which is preliminary data.</text>
</comment>
<name>A0A8K0USQ2_9AGAR</name>
<dbReference type="GO" id="GO:0020037">
    <property type="term" value="F:heme binding"/>
    <property type="evidence" value="ECO:0007669"/>
    <property type="project" value="InterPro"/>
</dbReference>
<sequence length="499" mass="55765">MSSIKDLVQAQVTEHPVLATVLLASALLATEYASSRSDSRSPPWVPYWFPWVGSAVSLGRDPDAFFKNAEAKFGPVFRVKAAGKNMTYVTSPALISAIYRDTRTFEFITIRKTISEEVFSTPKHVAMSSELSEIYFPAHHRILAPTNIGPILHRYAGHISQQLSTKISETEGASTPLIDLVIMPAYVAAAKAFFGERFPATRSYPPFFKFNDAFHLLVANLPRFITAGPREAWSQGVIQLFESYIRDVREAGEYTELINATLSIGDSLGWTDHALATMLGSDLWAMEANAIWAVYWFIVLLLQHPEDLRRVNAEIDSARDKWTSAHSNSPFNASSLPQFIADSADQFPLITSGILETLRLRTSSFSIRRVTTPTEFGGYKFDVDDQLICNTRIIHMDEEIHERPYDFVLDRYVDGGKKYTKNGSPVPNHTLPFGGGVSICEGRHFAQAEIKTFIVTLLSLATIEVDTRNERWPTPAMERVGVGLISPKGDVNVIVRRRN</sequence>
<dbReference type="Proteomes" id="UP000813824">
    <property type="component" value="Unassembled WGS sequence"/>
</dbReference>
<dbReference type="InterPro" id="IPR050529">
    <property type="entry name" value="CYP450_sterol_14alpha_dmase"/>
</dbReference>
<dbReference type="PANTHER" id="PTHR24304">
    <property type="entry name" value="CYTOCHROME P450 FAMILY 7"/>
    <property type="match status" value="1"/>
</dbReference>
<gene>
    <name evidence="7" type="ORF">BXZ70DRAFT_891270</name>
</gene>
<reference evidence="7" key="1">
    <citation type="journal article" date="2021" name="New Phytol.">
        <title>Evolutionary innovations through gain and loss of genes in the ectomycorrhizal Boletales.</title>
        <authorList>
            <person name="Wu G."/>
            <person name="Miyauchi S."/>
            <person name="Morin E."/>
            <person name="Kuo A."/>
            <person name="Drula E."/>
            <person name="Varga T."/>
            <person name="Kohler A."/>
            <person name="Feng B."/>
            <person name="Cao Y."/>
            <person name="Lipzen A."/>
            <person name="Daum C."/>
            <person name="Hundley H."/>
            <person name="Pangilinan J."/>
            <person name="Johnson J."/>
            <person name="Barry K."/>
            <person name="LaButti K."/>
            <person name="Ng V."/>
            <person name="Ahrendt S."/>
            <person name="Min B."/>
            <person name="Choi I.G."/>
            <person name="Park H."/>
            <person name="Plett J.M."/>
            <person name="Magnuson J."/>
            <person name="Spatafora J.W."/>
            <person name="Nagy L.G."/>
            <person name="Henrissat B."/>
            <person name="Grigoriev I.V."/>
            <person name="Yang Z.L."/>
            <person name="Xu J."/>
            <person name="Martin F.M."/>
        </authorList>
    </citation>
    <scope>NUCLEOTIDE SEQUENCE</scope>
    <source>
        <strain evidence="7">KKN 215</strain>
    </source>
</reference>
<protein>
    <submittedName>
        <fullName evidence="7">Cytochrome P450</fullName>
    </submittedName>
</protein>
<evidence type="ECO:0000256" key="3">
    <source>
        <dbReference type="ARBA" id="ARBA00022617"/>
    </source>
</evidence>
<dbReference type="InterPro" id="IPR002403">
    <property type="entry name" value="Cyt_P450_E_grp-IV"/>
</dbReference>
<dbReference type="PRINTS" id="PR00465">
    <property type="entry name" value="EP450IV"/>
</dbReference>
<comment type="cofactor">
    <cofactor evidence="1 6">
        <name>heme</name>
        <dbReference type="ChEBI" id="CHEBI:30413"/>
    </cofactor>
</comment>
<dbReference type="InterPro" id="IPR036396">
    <property type="entry name" value="Cyt_P450_sf"/>
</dbReference>
<evidence type="ECO:0000256" key="1">
    <source>
        <dbReference type="ARBA" id="ARBA00001971"/>
    </source>
</evidence>
<dbReference type="OrthoDB" id="3366823at2759"/>
<feature type="binding site" description="axial binding residue" evidence="6">
    <location>
        <position position="440"/>
    </location>
    <ligand>
        <name>heme</name>
        <dbReference type="ChEBI" id="CHEBI:30413"/>
    </ligand>
    <ligandPart>
        <name>Fe</name>
        <dbReference type="ChEBI" id="CHEBI:18248"/>
    </ligandPart>
</feature>
<evidence type="ECO:0000313" key="7">
    <source>
        <dbReference type="EMBL" id="KAH8101770.1"/>
    </source>
</evidence>
<dbReference type="GO" id="GO:0016705">
    <property type="term" value="F:oxidoreductase activity, acting on paired donors, with incorporation or reduction of molecular oxygen"/>
    <property type="evidence" value="ECO:0007669"/>
    <property type="project" value="InterPro"/>
</dbReference>
<organism evidence="7 8">
    <name type="scientific">Cristinia sonorae</name>
    <dbReference type="NCBI Taxonomy" id="1940300"/>
    <lineage>
        <taxon>Eukaryota</taxon>
        <taxon>Fungi</taxon>
        <taxon>Dikarya</taxon>
        <taxon>Basidiomycota</taxon>
        <taxon>Agaricomycotina</taxon>
        <taxon>Agaricomycetes</taxon>
        <taxon>Agaricomycetidae</taxon>
        <taxon>Agaricales</taxon>
        <taxon>Pleurotineae</taxon>
        <taxon>Stephanosporaceae</taxon>
        <taxon>Cristinia</taxon>
    </lineage>
</organism>
<dbReference type="SUPFAM" id="SSF48264">
    <property type="entry name" value="Cytochrome P450"/>
    <property type="match status" value="1"/>
</dbReference>
<dbReference type="Pfam" id="PF00067">
    <property type="entry name" value="p450"/>
    <property type="match status" value="1"/>
</dbReference>
<dbReference type="EMBL" id="JAEVFJ010000011">
    <property type="protein sequence ID" value="KAH8101770.1"/>
    <property type="molecule type" value="Genomic_DNA"/>
</dbReference>
<evidence type="ECO:0000313" key="8">
    <source>
        <dbReference type="Proteomes" id="UP000813824"/>
    </source>
</evidence>
<dbReference type="Gene3D" id="1.10.630.10">
    <property type="entry name" value="Cytochrome P450"/>
    <property type="match status" value="1"/>
</dbReference>
<keyword evidence="4 6" id="KW-0479">Metal-binding</keyword>
<dbReference type="PANTHER" id="PTHR24304:SF2">
    <property type="entry name" value="24-HYDROXYCHOLESTEROL 7-ALPHA-HYDROXYLASE"/>
    <property type="match status" value="1"/>
</dbReference>